<feature type="coiled-coil region" evidence="1">
    <location>
        <begin position="23"/>
        <end position="50"/>
    </location>
</feature>
<gene>
    <name evidence="2" type="ORF">LCGC14_2237070</name>
</gene>
<protein>
    <submittedName>
        <fullName evidence="2">Uncharacterized protein</fullName>
    </submittedName>
</protein>
<reference evidence="2" key="1">
    <citation type="journal article" date="2015" name="Nature">
        <title>Complex archaea that bridge the gap between prokaryotes and eukaryotes.</title>
        <authorList>
            <person name="Spang A."/>
            <person name="Saw J.H."/>
            <person name="Jorgensen S.L."/>
            <person name="Zaremba-Niedzwiedzka K."/>
            <person name="Martijn J."/>
            <person name="Lind A.E."/>
            <person name="van Eijk R."/>
            <person name="Schleper C."/>
            <person name="Guy L."/>
            <person name="Ettema T.J."/>
        </authorList>
    </citation>
    <scope>NUCLEOTIDE SEQUENCE</scope>
</reference>
<evidence type="ECO:0000313" key="2">
    <source>
        <dbReference type="EMBL" id="KKL57271.1"/>
    </source>
</evidence>
<dbReference type="AlphaFoldDB" id="A0A0F9DU53"/>
<keyword evidence="1" id="KW-0175">Coiled coil</keyword>
<sequence>MKYALAIATISVSAMSLVLALFCTRFKSDAQELQIRLDEKESQLSDLYYEMGCGRLPSKQCEIEWRRIDQIAMEKHGIAPVACAERDAVVWVNPRHPPDEPDTWTFRCVPDKKP</sequence>
<evidence type="ECO:0000256" key="1">
    <source>
        <dbReference type="SAM" id="Coils"/>
    </source>
</evidence>
<proteinExistence type="predicted"/>
<organism evidence="2">
    <name type="scientific">marine sediment metagenome</name>
    <dbReference type="NCBI Taxonomy" id="412755"/>
    <lineage>
        <taxon>unclassified sequences</taxon>
        <taxon>metagenomes</taxon>
        <taxon>ecological metagenomes</taxon>
    </lineage>
</organism>
<name>A0A0F9DU53_9ZZZZ</name>
<accession>A0A0F9DU53</accession>
<dbReference type="EMBL" id="LAZR01030220">
    <property type="protein sequence ID" value="KKL57271.1"/>
    <property type="molecule type" value="Genomic_DNA"/>
</dbReference>
<comment type="caution">
    <text evidence="2">The sequence shown here is derived from an EMBL/GenBank/DDBJ whole genome shotgun (WGS) entry which is preliminary data.</text>
</comment>